<dbReference type="RefSeq" id="WP_189133645.1">
    <property type="nucleotide sequence ID" value="NZ_BMMS01000020.1"/>
</dbReference>
<name>A0A918E0L6_9ACTN</name>
<feature type="region of interest" description="Disordered" evidence="1">
    <location>
        <begin position="231"/>
        <end position="252"/>
    </location>
</feature>
<dbReference type="EMBL" id="BMMS01000020">
    <property type="protein sequence ID" value="GGO93376.1"/>
    <property type="molecule type" value="Genomic_DNA"/>
</dbReference>
<protein>
    <submittedName>
        <fullName evidence="2">Uncharacterized protein</fullName>
    </submittedName>
</protein>
<dbReference type="InterPro" id="IPR045754">
    <property type="entry name" value="DUF6182"/>
</dbReference>
<proteinExistence type="predicted"/>
<accession>A0A918E0L6</accession>
<dbReference type="Pfam" id="PF19680">
    <property type="entry name" value="DUF6182"/>
    <property type="match status" value="1"/>
</dbReference>
<dbReference type="AlphaFoldDB" id="A0A918E0L6"/>
<evidence type="ECO:0000313" key="2">
    <source>
        <dbReference type="EMBL" id="GGO93376.1"/>
    </source>
</evidence>
<dbReference type="Proteomes" id="UP000641932">
    <property type="component" value="Unassembled WGS sequence"/>
</dbReference>
<sequence length="252" mass="27046">MLTQQYLRTKAISRIKNAHAGLGPGADIPEKAGWHATLQQAPTTTVTVVMREFDPAAFAQSALDYATSLPGNLRETWLQACTRTVFLAGRPANLVSRFRFHHISDNSSMAWTAPAPASEQTALRRLLKLFPAADLPALPPTMTARVPGTPLTAEAQLDVATARVSGADYLVHVHHLLAEAVLTGRIRPGTRLTARHIPTLDGAAHHYAMLRIAPDPTARERLRAYAGLVVPGSPAGSTHRGPWAQKSPCATG</sequence>
<comment type="caution">
    <text evidence="2">The sequence shown here is derived from an EMBL/GenBank/DDBJ whole genome shotgun (WGS) entry which is preliminary data.</text>
</comment>
<reference evidence="2" key="2">
    <citation type="submission" date="2020-09" db="EMBL/GenBank/DDBJ databases">
        <authorList>
            <person name="Sun Q."/>
            <person name="Zhou Y."/>
        </authorList>
    </citation>
    <scope>NUCLEOTIDE SEQUENCE</scope>
    <source>
        <strain evidence="2">CGMCC 4.7201</strain>
    </source>
</reference>
<gene>
    <name evidence="2" type="ORF">GCM10012280_45770</name>
</gene>
<evidence type="ECO:0000313" key="3">
    <source>
        <dbReference type="Proteomes" id="UP000641932"/>
    </source>
</evidence>
<organism evidence="2 3">
    <name type="scientific">Wenjunlia tyrosinilytica</name>
    <dbReference type="NCBI Taxonomy" id="1544741"/>
    <lineage>
        <taxon>Bacteria</taxon>
        <taxon>Bacillati</taxon>
        <taxon>Actinomycetota</taxon>
        <taxon>Actinomycetes</taxon>
        <taxon>Kitasatosporales</taxon>
        <taxon>Streptomycetaceae</taxon>
        <taxon>Wenjunlia</taxon>
    </lineage>
</organism>
<reference evidence="2" key="1">
    <citation type="journal article" date="2014" name="Int. J. Syst. Evol. Microbiol.">
        <title>Complete genome sequence of Corynebacterium casei LMG S-19264T (=DSM 44701T), isolated from a smear-ripened cheese.</title>
        <authorList>
            <consortium name="US DOE Joint Genome Institute (JGI-PGF)"/>
            <person name="Walter F."/>
            <person name="Albersmeier A."/>
            <person name="Kalinowski J."/>
            <person name="Ruckert C."/>
        </authorList>
    </citation>
    <scope>NUCLEOTIDE SEQUENCE</scope>
    <source>
        <strain evidence="2">CGMCC 4.7201</strain>
    </source>
</reference>
<keyword evidence="3" id="KW-1185">Reference proteome</keyword>
<evidence type="ECO:0000256" key="1">
    <source>
        <dbReference type="SAM" id="MobiDB-lite"/>
    </source>
</evidence>